<dbReference type="AlphaFoldDB" id="A0AAD1CJC8"/>
<organism evidence="1 2">
    <name type="scientific">Photobacterium damsela subsp. piscicida</name>
    <name type="common">Pasteurella piscicida</name>
    <dbReference type="NCBI Taxonomy" id="38294"/>
    <lineage>
        <taxon>Bacteria</taxon>
        <taxon>Pseudomonadati</taxon>
        <taxon>Pseudomonadota</taxon>
        <taxon>Gammaproteobacteria</taxon>
        <taxon>Vibrionales</taxon>
        <taxon>Vibrionaceae</taxon>
        <taxon>Photobacterium</taxon>
    </lineage>
</organism>
<dbReference type="Proteomes" id="UP000218676">
    <property type="component" value="Chromosome 2"/>
</dbReference>
<dbReference type="EMBL" id="AP018046">
    <property type="protein sequence ID" value="BAX54788.1"/>
    <property type="molecule type" value="Genomic_DNA"/>
</dbReference>
<name>A0AAD1CJC8_PHODP</name>
<accession>A0AAD1CJC8</accession>
<proteinExistence type="predicted"/>
<evidence type="ECO:0000313" key="2">
    <source>
        <dbReference type="Proteomes" id="UP000218676"/>
    </source>
</evidence>
<reference evidence="2" key="1">
    <citation type="submission" date="2017-05" db="EMBL/GenBank/DDBJ databases">
        <title>Whole genome sequence of fish pathogenic bacteria, Photobacterium damselae subsp. piscicida, strain 91-197, isolated from hybrid striped bass (Morone sp.) in USA.</title>
        <authorList>
            <person name="Teru Y."/>
            <person name="Hikima J."/>
            <person name="Kono T."/>
            <person name="Sakai M."/>
            <person name="Takano T."/>
            <person name="Hawke J.P."/>
            <person name="Takeyama H."/>
            <person name="Aoki T."/>
        </authorList>
    </citation>
    <scope>NUCLEOTIDE SEQUENCE [LARGE SCALE GENOMIC DNA]</scope>
    <source>
        <strain evidence="2">91-197</strain>
    </source>
</reference>
<sequence length="51" mass="5617">MGMPTSLAEEGLDHHAIDIVLQGMQKHGMTTEGEHQTVTLSRSRAILEFVL</sequence>
<gene>
    <name evidence="1" type="ORF">PDPUS_2_00202</name>
</gene>
<protein>
    <submittedName>
        <fullName evidence="1">Alcohol dehydrogenase YqhD</fullName>
    </submittedName>
</protein>
<evidence type="ECO:0000313" key="1">
    <source>
        <dbReference type="EMBL" id="BAX54788.1"/>
    </source>
</evidence>